<keyword evidence="1" id="KW-0812">Transmembrane</keyword>
<feature type="transmembrane region" description="Helical" evidence="1">
    <location>
        <begin position="260"/>
        <end position="281"/>
    </location>
</feature>
<name>A0A0N0XLB3_9NEIS</name>
<dbReference type="OrthoDB" id="2154696at2"/>
<keyword evidence="1" id="KW-1133">Transmembrane helix</keyword>
<dbReference type="STRING" id="857265.WG78_07400"/>
<feature type="transmembrane region" description="Helical" evidence="1">
    <location>
        <begin position="74"/>
        <end position="93"/>
    </location>
</feature>
<feature type="transmembrane region" description="Helical" evidence="1">
    <location>
        <begin position="105"/>
        <end position="124"/>
    </location>
</feature>
<dbReference type="AlphaFoldDB" id="A0A0N0XLB3"/>
<comment type="caution">
    <text evidence="2">The sequence shown here is derived from an EMBL/GenBank/DDBJ whole genome shotgun (WGS) entry which is preliminary data.</text>
</comment>
<evidence type="ECO:0000256" key="1">
    <source>
        <dbReference type="SAM" id="Phobius"/>
    </source>
</evidence>
<evidence type="ECO:0008006" key="4">
    <source>
        <dbReference type="Google" id="ProtNLM"/>
    </source>
</evidence>
<dbReference type="RefSeq" id="WP_053937153.1">
    <property type="nucleotide sequence ID" value="NZ_LAQT01000004.1"/>
</dbReference>
<protein>
    <recommendedName>
        <fullName evidence="4">PhnA-like protein</fullName>
    </recommendedName>
</protein>
<keyword evidence="1" id="KW-0472">Membrane</keyword>
<gene>
    <name evidence="2" type="ORF">WG78_07400</name>
</gene>
<feature type="transmembrane region" description="Helical" evidence="1">
    <location>
        <begin position="29"/>
        <end position="54"/>
    </location>
</feature>
<evidence type="ECO:0000313" key="3">
    <source>
        <dbReference type="Proteomes" id="UP000037939"/>
    </source>
</evidence>
<accession>A0A0N0XLB3</accession>
<keyword evidence="3" id="KW-1185">Reference proteome</keyword>
<evidence type="ECO:0000313" key="2">
    <source>
        <dbReference type="EMBL" id="KPC53927.1"/>
    </source>
</evidence>
<organism evidence="2 3">
    <name type="scientific">Amantichitinum ursilacus</name>
    <dbReference type="NCBI Taxonomy" id="857265"/>
    <lineage>
        <taxon>Bacteria</taxon>
        <taxon>Pseudomonadati</taxon>
        <taxon>Pseudomonadota</taxon>
        <taxon>Betaproteobacteria</taxon>
        <taxon>Neisseriales</taxon>
        <taxon>Chitinibacteraceae</taxon>
        <taxon>Amantichitinum</taxon>
    </lineage>
</organism>
<dbReference type="EMBL" id="LAQT01000004">
    <property type="protein sequence ID" value="KPC53927.1"/>
    <property type="molecule type" value="Genomic_DNA"/>
</dbReference>
<proteinExistence type="predicted"/>
<sequence>MSHITLDVATEPVMVDAEGGALKRTRWGAALAGVAVALAVQLFFSLLGAGIGFSLLNMAARNGDSLNGAGLGSILWWTVSSVISLVLGGWTAARLSGTVHKQDGALHGVLVWAITTLLGAFLFVSTLGAVAHGVGVGVTAAAAGAAGASQSDTPAFVQRQVQGLLGGNAAQSSDAQAAKAAVSDEQVRTAAARLLADDAGSEAYAADRAQLVQTLSQRTGQTPTQADQQVSRWEGQLTQARQQVQQAAQTASKTAAQASLWGAFGLLLGALAGMLGGIAGVRPEAEITIRRSNGPAHADRVVVNDPVVNARNAAGTLSEPVVTDHVHASSVRTDPRL</sequence>
<reference evidence="2 3" key="1">
    <citation type="submission" date="2015-07" db="EMBL/GenBank/DDBJ databases">
        <title>Draft genome sequence of the Amantichitinum ursilacus IGB-41, a new chitin-degrading bacterium.</title>
        <authorList>
            <person name="Kirstahler P."/>
            <person name="Guenther M."/>
            <person name="Grumaz C."/>
            <person name="Rupp S."/>
            <person name="Zibek S."/>
            <person name="Sohn K."/>
        </authorList>
    </citation>
    <scope>NUCLEOTIDE SEQUENCE [LARGE SCALE GENOMIC DNA]</scope>
    <source>
        <strain evidence="2 3">IGB-41</strain>
    </source>
</reference>
<dbReference type="Proteomes" id="UP000037939">
    <property type="component" value="Unassembled WGS sequence"/>
</dbReference>